<keyword evidence="5" id="KW-0732">Signal</keyword>
<dbReference type="RefSeq" id="WP_046524244.1">
    <property type="nucleotide sequence ID" value="NZ_LAYY01000013.1"/>
</dbReference>
<dbReference type="InterPro" id="IPR036249">
    <property type="entry name" value="Thioredoxin-like_sf"/>
</dbReference>
<dbReference type="PROSITE" id="PS51257">
    <property type="entry name" value="PROKAR_LIPOPROTEIN"/>
    <property type="match status" value="1"/>
</dbReference>
<feature type="signal peptide" evidence="5">
    <location>
        <begin position="1"/>
        <end position="22"/>
    </location>
</feature>
<evidence type="ECO:0000256" key="5">
    <source>
        <dbReference type="SAM" id="SignalP"/>
    </source>
</evidence>
<feature type="binding site" evidence="3">
    <location>
        <position position="64"/>
    </location>
    <ligand>
        <name>Cu cation</name>
        <dbReference type="ChEBI" id="CHEBI:23378"/>
    </ligand>
</feature>
<keyword evidence="3" id="KW-0479">Metal-binding</keyword>
<feature type="binding site" evidence="3">
    <location>
        <position position="155"/>
    </location>
    <ligand>
        <name>Cu cation</name>
        <dbReference type="ChEBI" id="CHEBI:23378"/>
    </ligand>
</feature>
<dbReference type="AlphaFoldDB" id="A0A0M2SU61"/>
<comment type="similarity">
    <text evidence="1">Belongs to the SCO1/2 family.</text>
</comment>
<dbReference type="SUPFAM" id="SSF52833">
    <property type="entry name" value="Thioredoxin-like"/>
    <property type="match status" value="1"/>
</dbReference>
<organism evidence="7 8">
    <name type="scientific">Mesobacillus campisalis</name>
    <dbReference type="NCBI Taxonomy" id="1408103"/>
    <lineage>
        <taxon>Bacteria</taxon>
        <taxon>Bacillati</taxon>
        <taxon>Bacillota</taxon>
        <taxon>Bacilli</taxon>
        <taxon>Bacillales</taxon>
        <taxon>Bacillaceae</taxon>
        <taxon>Mesobacillus</taxon>
    </lineage>
</organism>
<feature type="chain" id="PRO_5038726587" description="Thioredoxin domain-containing protein" evidence="5">
    <location>
        <begin position="23"/>
        <end position="191"/>
    </location>
</feature>
<dbReference type="Proteomes" id="UP000034166">
    <property type="component" value="Unassembled WGS sequence"/>
</dbReference>
<feature type="binding site" evidence="3">
    <location>
        <position position="68"/>
    </location>
    <ligand>
        <name>Cu cation</name>
        <dbReference type="ChEBI" id="CHEBI:23378"/>
    </ligand>
</feature>
<keyword evidence="8" id="KW-1185">Reference proteome</keyword>
<name>A0A0M2SU61_9BACI</name>
<dbReference type="PANTHER" id="PTHR12151:SF25">
    <property type="entry name" value="LINALOOL DEHYDRATASE_ISOMERASE DOMAIN-CONTAINING PROTEIN"/>
    <property type="match status" value="1"/>
</dbReference>
<keyword evidence="4" id="KW-1015">Disulfide bond</keyword>
<evidence type="ECO:0000313" key="8">
    <source>
        <dbReference type="Proteomes" id="UP000034166"/>
    </source>
</evidence>
<dbReference type="Gene3D" id="3.40.30.10">
    <property type="entry name" value="Glutaredoxin"/>
    <property type="match status" value="1"/>
</dbReference>
<keyword evidence="2 3" id="KW-0186">Copper</keyword>
<protein>
    <recommendedName>
        <fullName evidence="6">Thioredoxin domain-containing protein</fullName>
    </recommendedName>
</protein>
<feature type="disulfide bond" description="Redox-active" evidence="4">
    <location>
        <begin position="64"/>
        <end position="68"/>
    </location>
</feature>
<dbReference type="InterPro" id="IPR003782">
    <property type="entry name" value="SCO1/SenC"/>
</dbReference>
<feature type="domain" description="Thioredoxin" evidence="6">
    <location>
        <begin position="26"/>
        <end position="191"/>
    </location>
</feature>
<dbReference type="CDD" id="cd02968">
    <property type="entry name" value="SCO"/>
    <property type="match status" value="1"/>
</dbReference>
<gene>
    <name evidence="7" type="ORF">WQ57_13205</name>
</gene>
<evidence type="ECO:0000313" key="7">
    <source>
        <dbReference type="EMBL" id="KKK37683.1"/>
    </source>
</evidence>
<reference evidence="7 8" key="1">
    <citation type="submission" date="2015-04" db="EMBL/GenBank/DDBJ databases">
        <title>Taxonomic description and genome sequence of Bacillus campisalis sp. nov., a novel member of the genus Bacillus isolated from solar saltern.</title>
        <authorList>
            <person name="Mathan Kumar R."/>
            <person name="Kaur G."/>
            <person name="Kumar A."/>
            <person name="Singh N.K."/>
            <person name="Kaur N."/>
            <person name="Kumar N."/>
            <person name="Mayilraj S."/>
        </authorList>
    </citation>
    <scope>NUCLEOTIDE SEQUENCE [LARGE SCALE GENOMIC DNA]</scope>
    <source>
        <strain evidence="7 8">SA2-6</strain>
    </source>
</reference>
<proteinExistence type="inferred from homology"/>
<sequence length="191" mass="21764">MKKLLSAFVMIGALLLAGCGQQGIVDPLNWPVEEFEFVNQEGQNFGLDDLEGKIWVADFIFTNCPDICPPMTANMLKLQDMVKEENLDNVEFISFSVDPEVDKPETLKEFGERFSVDFSSWNFLTGYSQKEIETFAMDNFKTIVQKPENGDAVIHQSYFYLVDQNGQIMKSYSGLNDTPFEDIIKDIKTLQ</sequence>
<dbReference type="PATRIC" id="fig|1408103.3.peg.2968"/>
<comment type="caution">
    <text evidence="7">The sequence shown here is derived from an EMBL/GenBank/DDBJ whole genome shotgun (WGS) entry which is preliminary data.</text>
</comment>
<accession>A0A0M2SU61</accession>
<evidence type="ECO:0000259" key="6">
    <source>
        <dbReference type="PROSITE" id="PS51352"/>
    </source>
</evidence>
<evidence type="ECO:0000256" key="3">
    <source>
        <dbReference type="PIRSR" id="PIRSR603782-1"/>
    </source>
</evidence>
<dbReference type="PROSITE" id="PS51352">
    <property type="entry name" value="THIOREDOXIN_2"/>
    <property type="match status" value="1"/>
</dbReference>
<dbReference type="Pfam" id="PF02630">
    <property type="entry name" value="SCO1-SenC"/>
    <property type="match status" value="1"/>
</dbReference>
<dbReference type="EMBL" id="LAYY01000013">
    <property type="protein sequence ID" value="KKK37683.1"/>
    <property type="molecule type" value="Genomic_DNA"/>
</dbReference>
<dbReference type="GO" id="GO:0046872">
    <property type="term" value="F:metal ion binding"/>
    <property type="evidence" value="ECO:0007669"/>
    <property type="project" value="UniProtKB-KW"/>
</dbReference>
<dbReference type="PANTHER" id="PTHR12151">
    <property type="entry name" value="ELECTRON TRANSPORT PROTIN SCO1/SENC FAMILY MEMBER"/>
    <property type="match status" value="1"/>
</dbReference>
<evidence type="ECO:0000256" key="4">
    <source>
        <dbReference type="PIRSR" id="PIRSR603782-2"/>
    </source>
</evidence>
<dbReference type="OrthoDB" id="9811998at2"/>
<dbReference type="InterPro" id="IPR013766">
    <property type="entry name" value="Thioredoxin_domain"/>
</dbReference>
<evidence type="ECO:0000256" key="1">
    <source>
        <dbReference type="ARBA" id="ARBA00010996"/>
    </source>
</evidence>
<evidence type="ECO:0000256" key="2">
    <source>
        <dbReference type="ARBA" id="ARBA00023008"/>
    </source>
</evidence>